<dbReference type="PROSITE" id="PS51257">
    <property type="entry name" value="PROKAR_LIPOPROTEIN"/>
    <property type="match status" value="1"/>
</dbReference>
<keyword evidence="7" id="KW-0449">Lipoprotein</keyword>
<comment type="caution">
    <text evidence="10">The sequence shown here is derived from an EMBL/GenBank/DDBJ whole genome shotgun (WGS) entry which is preliminary data.</text>
</comment>
<name>A0ABT8VIR4_9BACL</name>
<evidence type="ECO:0000256" key="1">
    <source>
        <dbReference type="ARBA" id="ARBA00004635"/>
    </source>
</evidence>
<reference evidence="10" key="1">
    <citation type="submission" date="2023-07" db="EMBL/GenBank/DDBJ databases">
        <authorList>
            <person name="Aktuganov G."/>
            <person name="Boyko T."/>
            <person name="Delegan Y."/>
            <person name="Galimzianova N."/>
            <person name="Gilvanova E."/>
            <person name="Korobov V."/>
            <person name="Kuzmina L."/>
            <person name="Melentiev A."/>
            <person name="Milman P."/>
            <person name="Ryabova A."/>
            <person name="Stupak E."/>
            <person name="Yasakov T."/>
            <person name="Zharikova N."/>
            <person name="Zhurenko E."/>
        </authorList>
    </citation>
    <scope>NUCLEOTIDE SEQUENCE</scope>
    <source>
        <strain evidence="10">IB-739</strain>
    </source>
</reference>
<dbReference type="RefSeq" id="WP_302880980.1">
    <property type="nucleotide sequence ID" value="NZ_JAUMKJ010000049.1"/>
</dbReference>
<dbReference type="Pfam" id="PF25198">
    <property type="entry name" value="Spore_GerAC_N"/>
    <property type="match status" value="1"/>
</dbReference>
<gene>
    <name evidence="10" type="ORF">Q3C12_28080</name>
</gene>
<evidence type="ECO:0000259" key="9">
    <source>
        <dbReference type="Pfam" id="PF25198"/>
    </source>
</evidence>
<dbReference type="InterPro" id="IPR057336">
    <property type="entry name" value="GerAC_N"/>
</dbReference>
<evidence type="ECO:0000313" key="10">
    <source>
        <dbReference type="EMBL" id="MDO3680872.1"/>
    </source>
</evidence>
<keyword evidence="6" id="KW-0564">Palmitate</keyword>
<feature type="domain" description="Spore germination GerAC-like C-terminal" evidence="8">
    <location>
        <begin position="204"/>
        <end position="360"/>
    </location>
</feature>
<dbReference type="InterPro" id="IPR046953">
    <property type="entry name" value="Spore_GerAC-like_C"/>
</dbReference>
<sequence length="363" mass="40765">MKKPGLFFLALLLLTTGCTTRAFKDIDKRSFVLSMGIDPAGAGDDKYRVTLKLAIPQARQETGQTNSQIVSQDASSIPEAISLIKSKADKELDFSHAKALVFGEALAQEDITESIDFLVRKSEIQRIANLAIGSPNAAEVLKASPRSERLPADALFLSFGGTGTESPFIVTEYLFDFYRRMTEPGLDPFLPVIKAYGDEFVIKQVAILDKKRVKLMLSPSETAMFNALVHNPRQFEVSVRTAKANFTMLVKKFNRSFSFDRKDARKLLVNISMQGIAEQSRKPLFYEDWSTYEQETGKAIREHVLQLLRKLQANGVDPVGFGLMYRATHYNGEKGWKIWQELYPRLTFDVNVRTEMSGTGAIQ</sequence>
<organism evidence="10 11">
    <name type="scientific">Paenibacillus ehimensis</name>
    <dbReference type="NCBI Taxonomy" id="79264"/>
    <lineage>
        <taxon>Bacteria</taxon>
        <taxon>Bacillati</taxon>
        <taxon>Bacillota</taxon>
        <taxon>Bacilli</taxon>
        <taxon>Bacillales</taxon>
        <taxon>Paenibacillaceae</taxon>
        <taxon>Paenibacillus</taxon>
    </lineage>
</organism>
<proteinExistence type="inferred from homology"/>
<comment type="subcellular location">
    <subcellularLocation>
        <location evidence="1">Membrane</location>
        <topology evidence="1">Lipid-anchor</topology>
    </subcellularLocation>
</comment>
<evidence type="ECO:0000256" key="6">
    <source>
        <dbReference type="ARBA" id="ARBA00023139"/>
    </source>
</evidence>
<evidence type="ECO:0000256" key="5">
    <source>
        <dbReference type="ARBA" id="ARBA00023136"/>
    </source>
</evidence>
<keyword evidence="5" id="KW-0472">Membrane</keyword>
<keyword evidence="4" id="KW-0732">Signal</keyword>
<evidence type="ECO:0000313" key="11">
    <source>
        <dbReference type="Proteomes" id="UP001168883"/>
    </source>
</evidence>
<keyword evidence="3" id="KW-0309">Germination</keyword>
<dbReference type="InterPro" id="IPR008844">
    <property type="entry name" value="Spore_GerAC-like"/>
</dbReference>
<evidence type="ECO:0000256" key="4">
    <source>
        <dbReference type="ARBA" id="ARBA00022729"/>
    </source>
</evidence>
<dbReference type="NCBIfam" id="TIGR02887">
    <property type="entry name" value="spore_ger_x_C"/>
    <property type="match status" value="1"/>
</dbReference>
<evidence type="ECO:0000256" key="2">
    <source>
        <dbReference type="ARBA" id="ARBA00007886"/>
    </source>
</evidence>
<comment type="similarity">
    <text evidence="2">Belongs to the GerABKC lipoprotein family.</text>
</comment>
<dbReference type="Gene3D" id="3.30.300.210">
    <property type="entry name" value="Nutrient germinant receptor protein C, domain 3"/>
    <property type="match status" value="1"/>
</dbReference>
<evidence type="ECO:0000256" key="7">
    <source>
        <dbReference type="ARBA" id="ARBA00023288"/>
    </source>
</evidence>
<feature type="domain" description="Spore germination protein N-terminal" evidence="9">
    <location>
        <begin position="24"/>
        <end position="194"/>
    </location>
</feature>
<dbReference type="InterPro" id="IPR038501">
    <property type="entry name" value="Spore_GerAC_C_sf"/>
</dbReference>
<dbReference type="Pfam" id="PF05504">
    <property type="entry name" value="Spore_GerAC"/>
    <property type="match status" value="1"/>
</dbReference>
<dbReference type="EMBL" id="JAUMKJ010000049">
    <property type="protein sequence ID" value="MDO3680872.1"/>
    <property type="molecule type" value="Genomic_DNA"/>
</dbReference>
<accession>A0ABT8VIR4</accession>
<evidence type="ECO:0000256" key="3">
    <source>
        <dbReference type="ARBA" id="ARBA00022544"/>
    </source>
</evidence>
<dbReference type="Proteomes" id="UP001168883">
    <property type="component" value="Unassembled WGS sequence"/>
</dbReference>
<dbReference type="PANTHER" id="PTHR35789:SF1">
    <property type="entry name" value="SPORE GERMINATION PROTEIN B3"/>
    <property type="match status" value="1"/>
</dbReference>
<evidence type="ECO:0000259" key="8">
    <source>
        <dbReference type="Pfam" id="PF05504"/>
    </source>
</evidence>
<protein>
    <submittedName>
        <fullName evidence="10">Ger(X)C family spore germination protein</fullName>
    </submittedName>
</protein>
<dbReference type="PANTHER" id="PTHR35789">
    <property type="entry name" value="SPORE GERMINATION PROTEIN B3"/>
    <property type="match status" value="1"/>
</dbReference>
<keyword evidence="11" id="KW-1185">Reference proteome</keyword>